<dbReference type="Proteomes" id="UP000629619">
    <property type="component" value="Unassembled WGS sequence"/>
</dbReference>
<evidence type="ECO:0000313" key="3">
    <source>
        <dbReference type="Proteomes" id="UP000629619"/>
    </source>
</evidence>
<comment type="caution">
    <text evidence="2">The sequence shown here is derived from an EMBL/GenBank/DDBJ whole genome shotgun (WGS) entry which is preliminary data.</text>
</comment>
<sequence>MTGRTTPSTPARISTPEMALTAVVLSLRSMRHTLPHHAETLNRGLRPPIDSGIAPGNGRPDGAGAGGAARGASSPQFPGRSRATGGQLCVTFSRTSVTAEFLPVSRCPPSNGRRQQPGETT</sequence>
<feature type="compositionally biased region" description="Gly residues" evidence="1">
    <location>
        <begin position="59"/>
        <end position="69"/>
    </location>
</feature>
<keyword evidence="3" id="KW-1185">Reference proteome</keyword>
<proteinExistence type="predicted"/>
<dbReference type="AlphaFoldDB" id="A0A919N3D3"/>
<protein>
    <submittedName>
        <fullName evidence="2">Uncharacterized protein</fullName>
    </submittedName>
</protein>
<evidence type="ECO:0000256" key="1">
    <source>
        <dbReference type="SAM" id="MobiDB-lite"/>
    </source>
</evidence>
<feature type="compositionally biased region" description="Polar residues" evidence="1">
    <location>
        <begin position="112"/>
        <end position="121"/>
    </location>
</feature>
<feature type="region of interest" description="Disordered" evidence="1">
    <location>
        <begin position="100"/>
        <end position="121"/>
    </location>
</feature>
<dbReference type="EMBL" id="BOMW01000012">
    <property type="protein sequence ID" value="GIF03633.1"/>
    <property type="molecule type" value="Genomic_DNA"/>
</dbReference>
<feature type="region of interest" description="Disordered" evidence="1">
    <location>
        <begin position="35"/>
        <end position="84"/>
    </location>
</feature>
<evidence type="ECO:0000313" key="2">
    <source>
        <dbReference type="EMBL" id="GIF03633.1"/>
    </source>
</evidence>
<reference evidence="2" key="1">
    <citation type="submission" date="2021-01" db="EMBL/GenBank/DDBJ databases">
        <title>Whole genome shotgun sequence of Actinoplanes siamensis NBRC 109076.</title>
        <authorList>
            <person name="Komaki H."/>
            <person name="Tamura T."/>
        </authorList>
    </citation>
    <scope>NUCLEOTIDE SEQUENCE</scope>
    <source>
        <strain evidence="2">NBRC 109076</strain>
    </source>
</reference>
<organism evidence="2 3">
    <name type="scientific">Actinoplanes siamensis</name>
    <dbReference type="NCBI Taxonomy" id="1223317"/>
    <lineage>
        <taxon>Bacteria</taxon>
        <taxon>Bacillati</taxon>
        <taxon>Actinomycetota</taxon>
        <taxon>Actinomycetes</taxon>
        <taxon>Micromonosporales</taxon>
        <taxon>Micromonosporaceae</taxon>
        <taxon>Actinoplanes</taxon>
    </lineage>
</organism>
<gene>
    <name evidence="2" type="ORF">Asi03nite_11710</name>
</gene>
<accession>A0A919N3D3</accession>
<name>A0A919N3D3_9ACTN</name>